<comment type="caution">
    <text evidence="2">The sequence shown here is derived from an EMBL/GenBank/DDBJ whole genome shotgun (WGS) entry which is preliminary data.</text>
</comment>
<keyword evidence="3" id="KW-1185">Reference proteome</keyword>
<evidence type="ECO:0000256" key="1">
    <source>
        <dbReference type="SAM" id="MobiDB-lite"/>
    </source>
</evidence>
<dbReference type="EMBL" id="JACASE010000013">
    <property type="protein sequence ID" value="KAF6418771.1"/>
    <property type="molecule type" value="Genomic_DNA"/>
</dbReference>
<name>A0A7J8D6H8_ROUAE</name>
<evidence type="ECO:0000313" key="2">
    <source>
        <dbReference type="EMBL" id="KAF6418771.1"/>
    </source>
</evidence>
<dbReference type="AlphaFoldDB" id="A0A7J8D6H8"/>
<feature type="region of interest" description="Disordered" evidence="1">
    <location>
        <begin position="35"/>
        <end position="68"/>
    </location>
</feature>
<dbReference type="Proteomes" id="UP000593571">
    <property type="component" value="Unassembled WGS sequence"/>
</dbReference>
<proteinExistence type="predicted"/>
<sequence length="130" mass="14251">MRDSGGSLILIRRGRDLTPSLSLPPSASVSVSVSSLSLSSTERKQIAGREERTRQKPALMATQPGTSSLQNCKKTRLCCLRHRVCGILLWQPEQANSLPREYFWKEGMEGRKAGTRGLLAFVVTGLCSFG</sequence>
<feature type="compositionally biased region" description="Basic and acidic residues" evidence="1">
    <location>
        <begin position="41"/>
        <end position="54"/>
    </location>
</feature>
<gene>
    <name evidence="2" type="ORF">HJG63_008793</name>
</gene>
<organism evidence="2 3">
    <name type="scientific">Rousettus aegyptiacus</name>
    <name type="common">Egyptian fruit bat</name>
    <name type="synonym">Pteropus aegyptiacus</name>
    <dbReference type="NCBI Taxonomy" id="9407"/>
    <lineage>
        <taxon>Eukaryota</taxon>
        <taxon>Metazoa</taxon>
        <taxon>Chordata</taxon>
        <taxon>Craniata</taxon>
        <taxon>Vertebrata</taxon>
        <taxon>Euteleostomi</taxon>
        <taxon>Mammalia</taxon>
        <taxon>Eutheria</taxon>
        <taxon>Laurasiatheria</taxon>
        <taxon>Chiroptera</taxon>
        <taxon>Yinpterochiroptera</taxon>
        <taxon>Pteropodoidea</taxon>
        <taxon>Pteropodidae</taxon>
        <taxon>Rousettinae</taxon>
        <taxon>Rousettus</taxon>
    </lineage>
</organism>
<evidence type="ECO:0000313" key="3">
    <source>
        <dbReference type="Proteomes" id="UP000593571"/>
    </source>
</evidence>
<reference evidence="2 3" key="1">
    <citation type="journal article" date="2020" name="Nature">
        <title>Six reference-quality genomes reveal evolution of bat adaptations.</title>
        <authorList>
            <person name="Jebb D."/>
            <person name="Huang Z."/>
            <person name="Pippel M."/>
            <person name="Hughes G.M."/>
            <person name="Lavrichenko K."/>
            <person name="Devanna P."/>
            <person name="Winkler S."/>
            <person name="Jermiin L.S."/>
            <person name="Skirmuntt E.C."/>
            <person name="Katzourakis A."/>
            <person name="Burkitt-Gray L."/>
            <person name="Ray D.A."/>
            <person name="Sullivan K.A.M."/>
            <person name="Roscito J.G."/>
            <person name="Kirilenko B.M."/>
            <person name="Davalos L.M."/>
            <person name="Corthals A.P."/>
            <person name="Power M.L."/>
            <person name="Jones G."/>
            <person name="Ransome R.D."/>
            <person name="Dechmann D.K.N."/>
            <person name="Locatelli A.G."/>
            <person name="Puechmaille S.J."/>
            <person name="Fedrigo O."/>
            <person name="Jarvis E.D."/>
            <person name="Hiller M."/>
            <person name="Vernes S.C."/>
            <person name="Myers E.W."/>
            <person name="Teeling E.C."/>
        </authorList>
    </citation>
    <scope>NUCLEOTIDE SEQUENCE [LARGE SCALE GENOMIC DNA]</scope>
    <source>
        <strain evidence="2">MRouAeg1</strain>
        <tissue evidence="2">Muscle</tissue>
    </source>
</reference>
<accession>A0A7J8D6H8</accession>
<protein>
    <submittedName>
        <fullName evidence="2">Uncharacterized protein</fullName>
    </submittedName>
</protein>